<keyword evidence="5 7" id="KW-1133">Transmembrane helix</keyword>
<comment type="subcellular location">
    <subcellularLocation>
        <location evidence="1">Cell membrane</location>
        <topology evidence="1">Multi-pass membrane protein</topology>
    </subcellularLocation>
</comment>
<organism evidence="8 9">
    <name type="scientific">Candidatus Uhrbacteria bacterium GW2011_GWA2_53_10</name>
    <dbReference type="NCBI Taxonomy" id="1618980"/>
    <lineage>
        <taxon>Bacteria</taxon>
        <taxon>Candidatus Uhriibacteriota</taxon>
    </lineage>
</organism>
<accession>A0A0G1XL14</accession>
<name>A0A0G1XL14_9BACT</name>
<keyword evidence="4 7" id="KW-0812">Transmembrane</keyword>
<dbReference type="Pfam" id="PF07681">
    <property type="entry name" value="DoxX"/>
    <property type="match status" value="1"/>
</dbReference>
<comment type="similarity">
    <text evidence="2">Belongs to the DoxX family.</text>
</comment>
<feature type="transmembrane region" description="Helical" evidence="7">
    <location>
        <begin position="68"/>
        <end position="87"/>
    </location>
</feature>
<dbReference type="AlphaFoldDB" id="A0A0G1XL14"/>
<protein>
    <submittedName>
        <fullName evidence="8">DoxX protein</fullName>
    </submittedName>
</protein>
<evidence type="ECO:0000313" key="9">
    <source>
        <dbReference type="Proteomes" id="UP000034711"/>
    </source>
</evidence>
<dbReference type="EMBL" id="LCRI01000040">
    <property type="protein sequence ID" value="KKW31958.1"/>
    <property type="molecule type" value="Genomic_DNA"/>
</dbReference>
<dbReference type="GO" id="GO:0005886">
    <property type="term" value="C:plasma membrane"/>
    <property type="evidence" value="ECO:0007669"/>
    <property type="project" value="UniProtKB-SubCell"/>
</dbReference>
<evidence type="ECO:0000256" key="2">
    <source>
        <dbReference type="ARBA" id="ARBA00006679"/>
    </source>
</evidence>
<dbReference type="InterPro" id="IPR051907">
    <property type="entry name" value="DoxX-like_oxidoreductase"/>
</dbReference>
<keyword evidence="6 7" id="KW-0472">Membrane</keyword>
<evidence type="ECO:0000313" key="8">
    <source>
        <dbReference type="EMBL" id="KKW31958.1"/>
    </source>
</evidence>
<gene>
    <name evidence="8" type="ORF">UY77_C0040G0002</name>
</gene>
<evidence type="ECO:0000256" key="5">
    <source>
        <dbReference type="ARBA" id="ARBA00022989"/>
    </source>
</evidence>
<keyword evidence="3" id="KW-1003">Cell membrane</keyword>
<feature type="transmembrane region" description="Helical" evidence="7">
    <location>
        <begin position="12"/>
        <end position="31"/>
    </location>
</feature>
<dbReference type="PANTHER" id="PTHR33452">
    <property type="entry name" value="OXIDOREDUCTASE CATD-RELATED"/>
    <property type="match status" value="1"/>
</dbReference>
<dbReference type="InterPro" id="IPR032808">
    <property type="entry name" value="DoxX"/>
</dbReference>
<reference evidence="8 9" key="1">
    <citation type="journal article" date="2015" name="Nature">
        <title>rRNA introns, odd ribosomes, and small enigmatic genomes across a large radiation of phyla.</title>
        <authorList>
            <person name="Brown C.T."/>
            <person name="Hug L.A."/>
            <person name="Thomas B.C."/>
            <person name="Sharon I."/>
            <person name="Castelle C.J."/>
            <person name="Singh A."/>
            <person name="Wilkins M.J."/>
            <person name="Williams K.H."/>
            <person name="Banfield J.F."/>
        </authorList>
    </citation>
    <scope>NUCLEOTIDE SEQUENCE [LARGE SCALE GENOMIC DNA]</scope>
</reference>
<evidence type="ECO:0000256" key="3">
    <source>
        <dbReference type="ARBA" id="ARBA00022475"/>
    </source>
</evidence>
<sequence>MVFPELLAYGDLGLWLLRLVVGIVFLVHALPKLQKPAAMAQGMGWPSWSVMLLGLVELVGALSVILGVYTQVGAMLLSLVMLGALYFKISKWKTPFTAMDKTGWELDLLLLAAALAVLLTGGGS</sequence>
<dbReference type="PANTHER" id="PTHR33452:SF1">
    <property type="entry name" value="INNER MEMBRANE PROTEIN YPHA-RELATED"/>
    <property type="match status" value="1"/>
</dbReference>
<feature type="transmembrane region" description="Helical" evidence="7">
    <location>
        <begin position="43"/>
        <end position="62"/>
    </location>
</feature>
<evidence type="ECO:0000256" key="4">
    <source>
        <dbReference type="ARBA" id="ARBA00022692"/>
    </source>
</evidence>
<comment type="caution">
    <text evidence="8">The sequence shown here is derived from an EMBL/GenBank/DDBJ whole genome shotgun (WGS) entry which is preliminary data.</text>
</comment>
<evidence type="ECO:0000256" key="6">
    <source>
        <dbReference type="ARBA" id="ARBA00023136"/>
    </source>
</evidence>
<feature type="transmembrane region" description="Helical" evidence="7">
    <location>
        <begin position="108"/>
        <end position="123"/>
    </location>
</feature>
<proteinExistence type="inferred from homology"/>
<evidence type="ECO:0000256" key="7">
    <source>
        <dbReference type="SAM" id="Phobius"/>
    </source>
</evidence>
<dbReference type="Proteomes" id="UP000034711">
    <property type="component" value="Unassembled WGS sequence"/>
</dbReference>
<evidence type="ECO:0000256" key="1">
    <source>
        <dbReference type="ARBA" id="ARBA00004651"/>
    </source>
</evidence>